<proteinExistence type="predicted"/>
<feature type="coiled-coil region" evidence="1">
    <location>
        <begin position="77"/>
        <end position="104"/>
    </location>
</feature>
<protein>
    <submittedName>
        <fullName evidence="2">Uncharacterized protein</fullName>
    </submittedName>
</protein>
<accession>X0Z340</accession>
<comment type="caution">
    <text evidence="2">The sequence shown here is derived from an EMBL/GenBank/DDBJ whole genome shotgun (WGS) entry which is preliminary data.</text>
</comment>
<organism evidence="2">
    <name type="scientific">marine sediment metagenome</name>
    <dbReference type="NCBI Taxonomy" id="412755"/>
    <lineage>
        <taxon>unclassified sequences</taxon>
        <taxon>metagenomes</taxon>
        <taxon>ecological metagenomes</taxon>
    </lineage>
</organism>
<reference evidence="2" key="1">
    <citation type="journal article" date="2014" name="Front. Microbiol.">
        <title>High frequency of phylogenetically diverse reductive dehalogenase-homologous genes in deep subseafloor sedimentary metagenomes.</title>
        <authorList>
            <person name="Kawai M."/>
            <person name="Futagami T."/>
            <person name="Toyoda A."/>
            <person name="Takaki Y."/>
            <person name="Nishi S."/>
            <person name="Hori S."/>
            <person name="Arai W."/>
            <person name="Tsubouchi T."/>
            <person name="Morono Y."/>
            <person name="Uchiyama I."/>
            <person name="Ito T."/>
            <person name="Fujiyama A."/>
            <person name="Inagaki F."/>
            <person name="Takami H."/>
        </authorList>
    </citation>
    <scope>NUCLEOTIDE SEQUENCE</scope>
    <source>
        <strain evidence="2">Expedition CK06-06</strain>
    </source>
</reference>
<dbReference type="AlphaFoldDB" id="X0Z340"/>
<name>X0Z340_9ZZZZ</name>
<keyword evidence="1" id="KW-0175">Coiled coil</keyword>
<sequence length="123" mass="13853">MEENELLEEISLVELTCSICGRPVAHLKYDSTCSACGFEYALPPVDGMNFLLVKTLETHALKLDEIQNQIHATSIELVNEKKHTAELQDQVERLYEKLGEITESVDGVRGLIKTLQPLVKQTR</sequence>
<evidence type="ECO:0000256" key="1">
    <source>
        <dbReference type="SAM" id="Coils"/>
    </source>
</evidence>
<evidence type="ECO:0000313" key="2">
    <source>
        <dbReference type="EMBL" id="GAG54878.1"/>
    </source>
</evidence>
<dbReference type="EMBL" id="BART01005891">
    <property type="protein sequence ID" value="GAG54878.1"/>
    <property type="molecule type" value="Genomic_DNA"/>
</dbReference>
<gene>
    <name evidence="2" type="ORF">S01H4_13363</name>
</gene>